<accession>A0A5Q8BP28</accession>
<feature type="domain" description="ABC-2 type transporter transmembrane" evidence="6">
    <location>
        <begin position="6"/>
        <end position="210"/>
    </location>
</feature>
<keyword evidence="3 5" id="KW-1133">Transmembrane helix</keyword>
<dbReference type="PANTHER" id="PTHR43027">
    <property type="entry name" value="DOXORUBICIN RESISTANCE ABC TRANSPORTER PERMEASE PROTEIN DRRC-RELATED"/>
    <property type="match status" value="1"/>
</dbReference>
<feature type="transmembrane region" description="Helical" evidence="5">
    <location>
        <begin position="21"/>
        <end position="41"/>
    </location>
</feature>
<evidence type="ECO:0000313" key="8">
    <source>
        <dbReference type="Proteomes" id="UP000234512"/>
    </source>
</evidence>
<feature type="transmembrane region" description="Helical" evidence="5">
    <location>
        <begin position="223"/>
        <end position="245"/>
    </location>
</feature>
<protein>
    <submittedName>
        <fullName evidence="7">ABC transporter permease</fullName>
    </submittedName>
</protein>
<evidence type="ECO:0000256" key="3">
    <source>
        <dbReference type="ARBA" id="ARBA00022989"/>
    </source>
</evidence>
<sequence>MFKLICATLIVQIKNSWARPMFRFTLLASPFLNTILIYEMFQHSHTVNAAAFIILGSGLMGLWSSICFSSVGDITRERNMGVLPFLFSSPTNFNVLILAKVIGNTLLAMLSLLVAIATADLLFDLTLSIPHPVLLTLMLLIMVISFIAISVPISYAMLLSRKTGLYMNLLDIPVTLLCGFVFPLSTLPQWTRPLSAVLIPTWTTQLVQQTLQVKIDWSVIKVASIWTIVLLALYTTLTTLLWRIIATQVRQTGSLEVQE</sequence>
<comment type="caution">
    <text evidence="7">The sequence shown here is derived from an EMBL/GenBank/DDBJ whole genome shotgun (WGS) entry which is preliminary data.</text>
</comment>
<dbReference type="EMBL" id="PKQJ01000007">
    <property type="protein sequence ID" value="PLC46363.1"/>
    <property type="molecule type" value="Genomic_DNA"/>
</dbReference>
<gene>
    <name evidence="7" type="ORF">C0Q90_07575</name>
</gene>
<dbReference type="PANTHER" id="PTHR43027:SF1">
    <property type="entry name" value="DOXORUBICIN RESISTANCE ABC TRANSPORTER PERMEASE PROTEIN DRRC-RELATED"/>
    <property type="match status" value="1"/>
</dbReference>
<comment type="subcellular location">
    <subcellularLocation>
        <location evidence="1">Membrane</location>
        <topology evidence="1">Multi-pass membrane protein</topology>
    </subcellularLocation>
</comment>
<evidence type="ECO:0000256" key="2">
    <source>
        <dbReference type="ARBA" id="ARBA00022692"/>
    </source>
</evidence>
<proteinExistence type="predicted"/>
<dbReference type="InterPro" id="IPR052902">
    <property type="entry name" value="ABC-2_transporter"/>
</dbReference>
<evidence type="ECO:0000313" key="7">
    <source>
        <dbReference type="EMBL" id="PLC46363.1"/>
    </source>
</evidence>
<dbReference type="Pfam" id="PF01061">
    <property type="entry name" value="ABC2_membrane"/>
    <property type="match status" value="1"/>
</dbReference>
<dbReference type="RefSeq" id="WP_012491911.1">
    <property type="nucleotide sequence ID" value="NC_010999.1"/>
</dbReference>
<evidence type="ECO:0000256" key="5">
    <source>
        <dbReference type="SAM" id="Phobius"/>
    </source>
</evidence>
<dbReference type="KEGG" id="lcs:LCBD_2503"/>
<dbReference type="GO" id="GO:0140359">
    <property type="term" value="F:ABC-type transporter activity"/>
    <property type="evidence" value="ECO:0007669"/>
    <property type="project" value="InterPro"/>
</dbReference>
<feature type="transmembrane region" description="Helical" evidence="5">
    <location>
        <begin position="165"/>
        <end position="185"/>
    </location>
</feature>
<feature type="transmembrane region" description="Helical" evidence="5">
    <location>
        <begin position="47"/>
        <end position="72"/>
    </location>
</feature>
<reference evidence="7 8" key="1">
    <citation type="journal article" date="2018" name="Genome Announc.">
        <title>Draft Genome Sequence of Lactobacillus paracasei DUP 13076, Which Exhibits Potent Antipathogenic Effects against Salmonella enterica Serovars Enteritidis, Typhimurium, and Heidelberg.</title>
        <authorList>
            <person name="Muyyarikkandy M.S."/>
            <person name="Alqahtani F.H."/>
            <person name="Mandoiu I."/>
            <person name="Amalaradjou M.A."/>
        </authorList>
    </citation>
    <scope>NUCLEOTIDE SEQUENCE [LARGE SCALE GENOMIC DNA]</scope>
    <source>
        <strain evidence="7 8">DUP 13076</strain>
    </source>
</reference>
<accession>K0N749</accession>
<dbReference type="InterPro" id="IPR013525">
    <property type="entry name" value="ABC2_TM"/>
</dbReference>
<dbReference type="GO" id="GO:0016020">
    <property type="term" value="C:membrane"/>
    <property type="evidence" value="ECO:0007669"/>
    <property type="project" value="UniProtKB-SubCell"/>
</dbReference>
<feature type="transmembrane region" description="Helical" evidence="5">
    <location>
        <begin position="137"/>
        <end position="158"/>
    </location>
</feature>
<dbReference type="AlphaFoldDB" id="A0A5Q8BP28"/>
<keyword evidence="4 5" id="KW-0472">Membrane</keyword>
<dbReference type="Proteomes" id="UP000234512">
    <property type="component" value="Unassembled WGS sequence"/>
</dbReference>
<evidence type="ECO:0000259" key="6">
    <source>
        <dbReference type="Pfam" id="PF01061"/>
    </source>
</evidence>
<evidence type="ECO:0000256" key="1">
    <source>
        <dbReference type="ARBA" id="ARBA00004141"/>
    </source>
</evidence>
<name>A0A5Q8BP28_LACPA</name>
<evidence type="ECO:0000256" key="4">
    <source>
        <dbReference type="ARBA" id="ARBA00023136"/>
    </source>
</evidence>
<feature type="transmembrane region" description="Helical" evidence="5">
    <location>
        <begin position="93"/>
        <end position="117"/>
    </location>
</feature>
<dbReference type="KEGG" id="lce:LC2W_2486"/>
<organism evidence="7 8">
    <name type="scientific">Lacticaseibacillus paracasei</name>
    <name type="common">Lactobacillus paracasei</name>
    <dbReference type="NCBI Taxonomy" id="1597"/>
    <lineage>
        <taxon>Bacteria</taxon>
        <taxon>Bacillati</taxon>
        <taxon>Bacillota</taxon>
        <taxon>Bacilli</taxon>
        <taxon>Lactobacillales</taxon>
        <taxon>Lactobacillaceae</taxon>
        <taxon>Lacticaseibacillus</taxon>
    </lineage>
</organism>
<keyword evidence="2 5" id="KW-0812">Transmembrane</keyword>